<dbReference type="RefSeq" id="WP_145109124.1">
    <property type="nucleotide sequence ID" value="NZ_CP036349.1"/>
</dbReference>
<feature type="region of interest" description="Disordered" evidence="1">
    <location>
        <begin position="1"/>
        <end position="23"/>
    </location>
</feature>
<dbReference type="InterPro" id="IPR002881">
    <property type="entry name" value="DUF58"/>
</dbReference>
<proteinExistence type="predicted"/>
<feature type="compositionally biased region" description="Low complexity" evidence="1">
    <location>
        <begin position="1"/>
        <end position="19"/>
    </location>
</feature>
<dbReference type="InterPro" id="IPR036465">
    <property type="entry name" value="vWFA_dom_sf"/>
</dbReference>
<keyword evidence="4" id="KW-1185">Reference proteome</keyword>
<protein>
    <recommendedName>
        <fullName evidence="2">DUF58 domain-containing protein</fullName>
    </recommendedName>
</protein>
<evidence type="ECO:0000256" key="1">
    <source>
        <dbReference type="SAM" id="MobiDB-lite"/>
    </source>
</evidence>
<dbReference type="Gene3D" id="3.40.50.410">
    <property type="entry name" value="von Willebrand factor, type A domain"/>
    <property type="match status" value="1"/>
</dbReference>
<gene>
    <name evidence="3" type="ORF">Spa11_11460</name>
</gene>
<dbReference type="PANTHER" id="PTHR33608">
    <property type="entry name" value="BLL2464 PROTEIN"/>
    <property type="match status" value="1"/>
</dbReference>
<dbReference type="AlphaFoldDB" id="A0A518K587"/>
<dbReference type="Proteomes" id="UP000316426">
    <property type="component" value="Chromosome"/>
</dbReference>
<sequence length="321" mass="35018">MTPGSAASSPANGGARASSQQHSLPEVIKRLGRLEVRAARVVDGFLNGRHSSPFLGRSLEFREHRQYTAGDDLRHVDWKAWGRQDRLFVKQYEEETNLRATLLVDTSASMAFKGSHDAMSKHEYAATAACVLAYLLTAQHDAVACRAFAGDVIEETPHRMGRIQVAAISDLLTASLEKPGEGSKTDLSGLLRSTADTIPRRGVVVLLSDLLCPLEGLDAGLGLLRSKGIDVVVMQLLSDDEVDFPLDGATRFVALEGGVELDANPRALRKEYLEALQRHLDTAETACARHGADYRLIRTSQPLDAVLVALLSSRMRGPRRR</sequence>
<feature type="domain" description="DUF58" evidence="2">
    <location>
        <begin position="63"/>
        <end position="279"/>
    </location>
</feature>
<organism evidence="3 4">
    <name type="scientific">Botrimarina mediterranea</name>
    <dbReference type="NCBI Taxonomy" id="2528022"/>
    <lineage>
        <taxon>Bacteria</taxon>
        <taxon>Pseudomonadati</taxon>
        <taxon>Planctomycetota</taxon>
        <taxon>Planctomycetia</taxon>
        <taxon>Pirellulales</taxon>
        <taxon>Lacipirellulaceae</taxon>
        <taxon>Botrimarina</taxon>
    </lineage>
</organism>
<accession>A0A518K587</accession>
<evidence type="ECO:0000259" key="2">
    <source>
        <dbReference type="Pfam" id="PF01882"/>
    </source>
</evidence>
<dbReference type="EMBL" id="CP036349">
    <property type="protein sequence ID" value="QDV72959.1"/>
    <property type="molecule type" value="Genomic_DNA"/>
</dbReference>
<dbReference type="Pfam" id="PF01882">
    <property type="entry name" value="DUF58"/>
    <property type="match status" value="1"/>
</dbReference>
<evidence type="ECO:0000313" key="4">
    <source>
        <dbReference type="Proteomes" id="UP000316426"/>
    </source>
</evidence>
<dbReference type="SUPFAM" id="SSF53300">
    <property type="entry name" value="vWA-like"/>
    <property type="match status" value="1"/>
</dbReference>
<dbReference type="KEGG" id="bmei:Spa11_11460"/>
<reference evidence="3 4" key="1">
    <citation type="submission" date="2019-02" db="EMBL/GenBank/DDBJ databases">
        <title>Deep-cultivation of Planctomycetes and their phenomic and genomic characterization uncovers novel biology.</title>
        <authorList>
            <person name="Wiegand S."/>
            <person name="Jogler M."/>
            <person name="Boedeker C."/>
            <person name="Pinto D."/>
            <person name="Vollmers J."/>
            <person name="Rivas-Marin E."/>
            <person name="Kohn T."/>
            <person name="Peeters S.H."/>
            <person name="Heuer A."/>
            <person name="Rast P."/>
            <person name="Oberbeckmann S."/>
            <person name="Bunk B."/>
            <person name="Jeske O."/>
            <person name="Meyerdierks A."/>
            <person name="Storesund J.E."/>
            <person name="Kallscheuer N."/>
            <person name="Luecker S."/>
            <person name="Lage O.M."/>
            <person name="Pohl T."/>
            <person name="Merkel B.J."/>
            <person name="Hornburger P."/>
            <person name="Mueller R.-W."/>
            <person name="Bruemmer F."/>
            <person name="Labrenz M."/>
            <person name="Spormann A.M."/>
            <person name="Op den Camp H."/>
            <person name="Overmann J."/>
            <person name="Amann R."/>
            <person name="Jetten M.S.M."/>
            <person name="Mascher T."/>
            <person name="Medema M.H."/>
            <person name="Devos D.P."/>
            <person name="Kaster A.-K."/>
            <person name="Ovreas L."/>
            <person name="Rohde M."/>
            <person name="Galperin M.Y."/>
            <person name="Jogler C."/>
        </authorList>
    </citation>
    <scope>NUCLEOTIDE SEQUENCE [LARGE SCALE GENOMIC DNA]</scope>
    <source>
        <strain evidence="3 4">Spa11</strain>
    </source>
</reference>
<dbReference type="PANTHER" id="PTHR33608:SF7">
    <property type="entry name" value="DUF58 DOMAIN-CONTAINING PROTEIN"/>
    <property type="match status" value="1"/>
</dbReference>
<evidence type="ECO:0000313" key="3">
    <source>
        <dbReference type="EMBL" id="QDV72959.1"/>
    </source>
</evidence>
<name>A0A518K587_9BACT</name>